<keyword evidence="2" id="KW-1185">Reference proteome</keyword>
<proteinExistence type="predicted"/>
<name>A0ABW7BMH5_9ACTN</name>
<accession>A0ABW7BMH5</accession>
<comment type="caution">
    <text evidence="1">The sequence shown here is derived from an EMBL/GenBank/DDBJ whole genome shotgun (WGS) entry which is preliminary data.</text>
</comment>
<organism evidence="1 2">
    <name type="scientific">Streptomyces omiyaensis</name>
    <dbReference type="NCBI Taxonomy" id="68247"/>
    <lineage>
        <taxon>Bacteria</taxon>
        <taxon>Bacillati</taxon>
        <taxon>Actinomycetota</taxon>
        <taxon>Actinomycetes</taxon>
        <taxon>Kitasatosporales</taxon>
        <taxon>Streptomycetaceae</taxon>
        <taxon>Streptomyces</taxon>
    </lineage>
</organism>
<dbReference type="RefSeq" id="WP_189851107.1">
    <property type="nucleotide sequence ID" value="NZ_BMVV01000014.1"/>
</dbReference>
<sequence>MNALDRALALFPEGGRARMTVVHVLDFPAGAFTLDELRARAAERLPGLEALGVAAVAGARTWTRTVPAEIGAHVGGERVDGRLAEATDELLGEPLPARPAPAWDLRLLTCGVEEVQRLCFRIDHAVTDGVGAAHLVGALLADEPVDGPHPYRPPVPRPARLAWLGSSPFGTYPEHETVPAGCGAPPSGRAAMAYADVPDAALRAVAARWGVGVNDVYLAAVTGALAALQRRQGGEVRDLRVVMPMSVRTREARLSPGNAALPAMLRLPCATAGAGGRLESVTGQARAHKDSGLREGGWRTLLRLPPRLLHRSTVRAVFRMAASHIRIHGAYRVLGSAPLGTSVFGLNSPGMLGYFSLTRTAATARFTVVHDRSHTAAAELPGRWVEALDELGALDERDGPEGRGGRP</sequence>
<gene>
    <name evidence="1" type="ORF">ACGFYS_07270</name>
</gene>
<reference evidence="1 2" key="1">
    <citation type="submission" date="2024-10" db="EMBL/GenBank/DDBJ databases">
        <title>The Natural Products Discovery Center: Release of the First 8490 Sequenced Strains for Exploring Actinobacteria Biosynthetic Diversity.</title>
        <authorList>
            <person name="Kalkreuter E."/>
            <person name="Kautsar S.A."/>
            <person name="Yang D."/>
            <person name="Bader C.D."/>
            <person name="Teijaro C.N."/>
            <person name="Fluegel L."/>
            <person name="Davis C.M."/>
            <person name="Simpson J.R."/>
            <person name="Lauterbach L."/>
            <person name="Steele A.D."/>
            <person name="Gui C."/>
            <person name="Meng S."/>
            <person name="Li G."/>
            <person name="Viehrig K."/>
            <person name="Ye F."/>
            <person name="Su P."/>
            <person name="Kiefer A.F."/>
            <person name="Nichols A."/>
            <person name="Cepeda A.J."/>
            <person name="Yan W."/>
            <person name="Fan B."/>
            <person name="Jiang Y."/>
            <person name="Adhikari A."/>
            <person name="Zheng C.-J."/>
            <person name="Schuster L."/>
            <person name="Cowan T.M."/>
            <person name="Smanski M.J."/>
            <person name="Chevrette M.G."/>
            <person name="De Carvalho L.P.S."/>
            <person name="Shen B."/>
        </authorList>
    </citation>
    <scope>NUCLEOTIDE SEQUENCE [LARGE SCALE GENOMIC DNA]</scope>
    <source>
        <strain evidence="1 2">NPDC048229</strain>
    </source>
</reference>
<evidence type="ECO:0008006" key="3">
    <source>
        <dbReference type="Google" id="ProtNLM"/>
    </source>
</evidence>
<evidence type="ECO:0000313" key="2">
    <source>
        <dbReference type="Proteomes" id="UP001604282"/>
    </source>
</evidence>
<dbReference type="Proteomes" id="UP001604282">
    <property type="component" value="Unassembled WGS sequence"/>
</dbReference>
<protein>
    <recommendedName>
        <fullName evidence="3">Diacylglycerol O-acyltransferase</fullName>
    </recommendedName>
</protein>
<dbReference type="EMBL" id="JBICZW010000004">
    <property type="protein sequence ID" value="MFG3188725.1"/>
    <property type="molecule type" value="Genomic_DNA"/>
</dbReference>
<evidence type="ECO:0000313" key="1">
    <source>
        <dbReference type="EMBL" id="MFG3188725.1"/>
    </source>
</evidence>